<evidence type="ECO:0000313" key="1">
    <source>
        <dbReference type="EMBL" id="KKK86090.1"/>
    </source>
</evidence>
<reference evidence="1" key="1">
    <citation type="journal article" date="2015" name="Nature">
        <title>Complex archaea that bridge the gap between prokaryotes and eukaryotes.</title>
        <authorList>
            <person name="Spang A."/>
            <person name="Saw J.H."/>
            <person name="Jorgensen S.L."/>
            <person name="Zaremba-Niedzwiedzka K."/>
            <person name="Martijn J."/>
            <person name="Lind A.E."/>
            <person name="van Eijk R."/>
            <person name="Schleper C."/>
            <person name="Guy L."/>
            <person name="Ettema T.J."/>
        </authorList>
    </citation>
    <scope>NUCLEOTIDE SEQUENCE</scope>
</reference>
<accession>A0A0F8ZJ69</accession>
<protein>
    <submittedName>
        <fullName evidence="1">Uncharacterized protein</fullName>
    </submittedName>
</protein>
<dbReference type="AlphaFoldDB" id="A0A0F8ZJ69"/>
<sequence length="118" mass="14376">MDTSEQYIKMCDCDEIQEPERWLLFRPKKLDCLVWSGADVFFDGKEKLVWLPRQDQLQEMIELWHYCSNEVSSLAWGVWNFYTHSDDNYFPDSMEQLWLAFVMKEKFNKTWDGDKWTN</sequence>
<name>A0A0F8ZJ69_9ZZZZ</name>
<proteinExistence type="predicted"/>
<dbReference type="EMBL" id="LAZR01051010">
    <property type="protein sequence ID" value="KKK86090.1"/>
    <property type="molecule type" value="Genomic_DNA"/>
</dbReference>
<organism evidence="1">
    <name type="scientific">marine sediment metagenome</name>
    <dbReference type="NCBI Taxonomy" id="412755"/>
    <lineage>
        <taxon>unclassified sequences</taxon>
        <taxon>metagenomes</taxon>
        <taxon>ecological metagenomes</taxon>
    </lineage>
</organism>
<gene>
    <name evidence="1" type="ORF">LCGC14_2766710</name>
</gene>
<comment type="caution">
    <text evidence="1">The sequence shown here is derived from an EMBL/GenBank/DDBJ whole genome shotgun (WGS) entry which is preliminary data.</text>
</comment>